<dbReference type="InterPro" id="IPR034505">
    <property type="entry name" value="Coproporphyrinogen-III_oxidase"/>
</dbReference>
<reference evidence="2" key="1">
    <citation type="submission" date="2018-02" db="EMBL/GenBank/DDBJ databases">
        <authorList>
            <person name="Holder M.E."/>
            <person name="Ajami N.J."/>
            <person name="Petrosino J.F."/>
        </authorList>
    </citation>
    <scope>NUCLEOTIDE SEQUENCE [LARGE SCALE GENOMIC DNA]</scope>
    <source>
        <strain evidence="2">CCUG 47711</strain>
    </source>
</reference>
<dbReference type="GO" id="GO:0051539">
    <property type="term" value="F:4 iron, 4 sulfur cluster binding"/>
    <property type="evidence" value="ECO:0007669"/>
    <property type="project" value="TreeGrafter"/>
</dbReference>
<evidence type="ECO:0000313" key="2">
    <source>
        <dbReference type="Proteomes" id="UP000237947"/>
    </source>
</evidence>
<evidence type="ECO:0000313" key="1">
    <source>
        <dbReference type="EMBL" id="AVM42378.1"/>
    </source>
</evidence>
<dbReference type="GO" id="GO:0006779">
    <property type="term" value="P:porphyrin-containing compound biosynthetic process"/>
    <property type="evidence" value="ECO:0007669"/>
    <property type="project" value="TreeGrafter"/>
</dbReference>
<dbReference type="SUPFAM" id="SSF102114">
    <property type="entry name" value="Radical SAM enzymes"/>
    <property type="match status" value="1"/>
</dbReference>
<proteinExistence type="predicted"/>
<organism evidence="1 2">
    <name type="scientific">Fastidiosipila sanguinis</name>
    <dbReference type="NCBI Taxonomy" id="236753"/>
    <lineage>
        <taxon>Bacteria</taxon>
        <taxon>Bacillati</taxon>
        <taxon>Bacillota</taxon>
        <taxon>Clostridia</taxon>
        <taxon>Eubacteriales</taxon>
        <taxon>Oscillospiraceae</taxon>
        <taxon>Fastidiosipila</taxon>
    </lineage>
</organism>
<protein>
    <recommendedName>
        <fullName evidence="3">HemN C-terminal domain-containing protein</fullName>
    </recommendedName>
</protein>
<evidence type="ECO:0008006" key="3">
    <source>
        <dbReference type="Google" id="ProtNLM"/>
    </source>
</evidence>
<dbReference type="EMBL" id="CP027226">
    <property type="protein sequence ID" value="AVM42378.1"/>
    <property type="molecule type" value="Genomic_DNA"/>
</dbReference>
<dbReference type="AlphaFoldDB" id="A0A2S0KMY3"/>
<dbReference type="InterPro" id="IPR058240">
    <property type="entry name" value="rSAM_sf"/>
</dbReference>
<name>A0A2S0KMY3_9FIRM</name>
<gene>
    <name evidence="1" type="ORF">C5Q98_03670</name>
</gene>
<dbReference type="Proteomes" id="UP000237947">
    <property type="component" value="Chromosome"/>
</dbReference>
<accession>A0A2S0KMY3</accession>
<dbReference type="PANTHER" id="PTHR13932:SF5">
    <property type="entry name" value="RADICAL S-ADENOSYL METHIONINE DOMAIN-CONTAINING PROTEIN 1, MITOCHONDRIAL"/>
    <property type="match status" value="1"/>
</dbReference>
<sequence length="326" mass="38239">MYLDNLQLEFEQSLNAGFTFNELETLYISSGQSEDFVLEEIALCIEKILNSIDFSKDYEFTIEVTAEAVSDRSLLRLKNIGVNRLVFNFHEINLFYDYDLHYLCNIAKEIGFNNLSIDYLYNNDVQTLKSIEKDLQEIINAGITHIYIEDVYAERDVEEAIIKNEREQYHFIRDFLLSNNFKQSELLAFNIEDKFKSKHNLAYWNGKDYLGLGIGAVSKIGNLRFKNKLIENDYILYFDKEDLYSLEEEMTSYDLIFDYFVLTINDLKGFNEIDFQKYTGINMSDFYLDKLEDLSEIGLLQRIGDNWVLTSKGLDKINFILASFIC</sequence>
<dbReference type="KEGG" id="fsa:C5Q98_03670"/>
<dbReference type="GO" id="GO:0005737">
    <property type="term" value="C:cytoplasm"/>
    <property type="evidence" value="ECO:0007669"/>
    <property type="project" value="TreeGrafter"/>
</dbReference>
<dbReference type="PANTHER" id="PTHR13932">
    <property type="entry name" value="COPROPORPHYRINIGEN III OXIDASE"/>
    <property type="match status" value="1"/>
</dbReference>
<keyword evidence="2" id="KW-1185">Reference proteome</keyword>